<dbReference type="RefSeq" id="WP_163570494.1">
    <property type="nucleotide sequence ID" value="NZ_BAAANY010000007.1"/>
</dbReference>
<dbReference type="CDD" id="cd01109">
    <property type="entry name" value="HTH_YyaN"/>
    <property type="match status" value="1"/>
</dbReference>
<dbReference type="Proteomes" id="UP001500618">
    <property type="component" value="Unassembled WGS sequence"/>
</dbReference>
<dbReference type="PANTHER" id="PTHR30204:SF98">
    <property type="entry name" value="HTH-TYPE TRANSCRIPTIONAL REGULATOR ADHR"/>
    <property type="match status" value="1"/>
</dbReference>
<reference evidence="3 4" key="1">
    <citation type="journal article" date="2019" name="Int. J. Syst. Evol. Microbiol.">
        <title>The Global Catalogue of Microorganisms (GCM) 10K type strain sequencing project: providing services to taxonomists for standard genome sequencing and annotation.</title>
        <authorList>
            <consortium name="The Broad Institute Genomics Platform"/>
            <consortium name="The Broad Institute Genome Sequencing Center for Infectious Disease"/>
            <person name="Wu L."/>
            <person name="Ma J."/>
        </authorList>
    </citation>
    <scope>NUCLEOTIDE SEQUENCE [LARGE SCALE GENOMIC DNA]</scope>
    <source>
        <strain evidence="3 4">JCM 14718</strain>
    </source>
</reference>
<accession>A0ABN2GDP3</accession>
<proteinExistence type="predicted"/>
<dbReference type="PROSITE" id="PS50937">
    <property type="entry name" value="HTH_MERR_2"/>
    <property type="match status" value="1"/>
</dbReference>
<keyword evidence="1" id="KW-0238">DNA-binding</keyword>
<evidence type="ECO:0000313" key="4">
    <source>
        <dbReference type="Proteomes" id="UP001500618"/>
    </source>
</evidence>
<dbReference type="Gene3D" id="1.10.1660.10">
    <property type="match status" value="1"/>
</dbReference>
<gene>
    <name evidence="3" type="ORF">GCM10009765_18840</name>
</gene>
<dbReference type="EMBL" id="BAAANY010000007">
    <property type="protein sequence ID" value="GAA1669591.1"/>
    <property type="molecule type" value="Genomic_DNA"/>
</dbReference>
<comment type="caution">
    <text evidence="3">The sequence shown here is derived from an EMBL/GenBank/DDBJ whole genome shotgun (WGS) entry which is preliminary data.</text>
</comment>
<name>A0ABN2GDP3_9ACTN</name>
<sequence>MEHYSPGQVADRTGFSLDTLRYYELIGLLSDIGRTSGGHRFFTEDDVSWLGILRCLRDTGMPINRMHTYAELARVGSETLAERVELLEEHDRAVEEQIAQLRTQQAHIHEKIAWYHSEIATQARSGVDF</sequence>
<keyword evidence="4" id="KW-1185">Reference proteome</keyword>
<dbReference type="InterPro" id="IPR047057">
    <property type="entry name" value="MerR_fam"/>
</dbReference>
<dbReference type="SMART" id="SM00422">
    <property type="entry name" value="HTH_MERR"/>
    <property type="match status" value="1"/>
</dbReference>
<dbReference type="Pfam" id="PF13411">
    <property type="entry name" value="MerR_1"/>
    <property type="match status" value="1"/>
</dbReference>
<dbReference type="InterPro" id="IPR009061">
    <property type="entry name" value="DNA-bd_dom_put_sf"/>
</dbReference>
<evidence type="ECO:0000313" key="3">
    <source>
        <dbReference type="EMBL" id="GAA1669591.1"/>
    </source>
</evidence>
<dbReference type="SUPFAM" id="SSF46955">
    <property type="entry name" value="Putative DNA-binding domain"/>
    <property type="match status" value="1"/>
</dbReference>
<dbReference type="PANTHER" id="PTHR30204">
    <property type="entry name" value="REDOX-CYCLING DRUG-SENSING TRANSCRIPTIONAL ACTIVATOR SOXR"/>
    <property type="match status" value="1"/>
</dbReference>
<evidence type="ECO:0000256" key="1">
    <source>
        <dbReference type="ARBA" id="ARBA00023125"/>
    </source>
</evidence>
<dbReference type="InterPro" id="IPR000551">
    <property type="entry name" value="MerR-type_HTH_dom"/>
</dbReference>
<feature type="domain" description="HTH merR-type" evidence="2">
    <location>
        <begin position="3"/>
        <end position="72"/>
    </location>
</feature>
<protein>
    <submittedName>
        <fullName evidence="3">MerR family transcriptional regulator</fullName>
    </submittedName>
</protein>
<evidence type="ECO:0000259" key="2">
    <source>
        <dbReference type="PROSITE" id="PS50937"/>
    </source>
</evidence>
<organism evidence="3 4">
    <name type="scientific">Fodinicola feengrottensis</name>
    <dbReference type="NCBI Taxonomy" id="435914"/>
    <lineage>
        <taxon>Bacteria</taxon>
        <taxon>Bacillati</taxon>
        <taxon>Actinomycetota</taxon>
        <taxon>Actinomycetes</taxon>
        <taxon>Mycobacteriales</taxon>
        <taxon>Fodinicola</taxon>
    </lineage>
</organism>